<evidence type="ECO:0000313" key="3">
    <source>
        <dbReference type="Proteomes" id="UP001055439"/>
    </source>
</evidence>
<protein>
    <recommendedName>
        <fullName evidence="4">Secreted protein</fullName>
    </recommendedName>
</protein>
<accession>A0A9E7JXG1</accession>
<name>A0A9E7JXG1_9LILI</name>
<evidence type="ECO:0008006" key="4">
    <source>
        <dbReference type="Google" id="ProtNLM"/>
    </source>
</evidence>
<dbReference type="AlphaFoldDB" id="A0A9E7JXG1"/>
<dbReference type="EMBL" id="CP097506">
    <property type="protein sequence ID" value="URD98222.1"/>
    <property type="molecule type" value="Genomic_DNA"/>
</dbReference>
<proteinExistence type="predicted"/>
<evidence type="ECO:0000256" key="1">
    <source>
        <dbReference type="SAM" id="SignalP"/>
    </source>
</evidence>
<reference evidence="2" key="1">
    <citation type="submission" date="2022-05" db="EMBL/GenBank/DDBJ databases">
        <title>The Musa troglodytarum L. genome provides insights into the mechanism of non-climacteric behaviour and enrichment of carotenoids.</title>
        <authorList>
            <person name="Wang J."/>
        </authorList>
    </citation>
    <scope>NUCLEOTIDE SEQUENCE</scope>
    <source>
        <tissue evidence="2">Leaf</tissue>
    </source>
</reference>
<keyword evidence="1" id="KW-0732">Signal</keyword>
<evidence type="ECO:0000313" key="2">
    <source>
        <dbReference type="EMBL" id="URD98222.1"/>
    </source>
</evidence>
<feature type="chain" id="PRO_5039667622" description="Secreted protein" evidence="1">
    <location>
        <begin position="17"/>
        <end position="83"/>
    </location>
</feature>
<feature type="signal peptide" evidence="1">
    <location>
        <begin position="1"/>
        <end position="16"/>
    </location>
</feature>
<organism evidence="2 3">
    <name type="scientific">Musa troglodytarum</name>
    <name type="common">fe'i banana</name>
    <dbReference type="NCBI Taxonomy" id="320322"/>
    <lineage>
        <taxon>Eukaryota</taxon>
        <taxon>Viridiplantae</taxon>
        <taxon>Streptophyta</taxon>
        <taxon>Embryophyta</taxon>
        <taxon>Tracheophyta</taxon>
        <taxon>Spermatophyta</taxon>
        <taxon>Magnoliopsida</taxon>
        <taxon>Liliopsida</taxon>
        <taxon>Zingiberales</taxon>
        <taxon>Musaceae</taxon>
        <taxon>Musa</taxon>
    </lineage>
</organism>
<gene>
    <name evidence="2" type="ORF">MUK42_07270</name>
</gene>
<keyword evidence="3" id="KW-1185">Reference proteome</keyword>
<dbReference type="Proteomes" id="UP001055439">
    <property type="component" value="Chromosome 4"/>
</dbReference>
<sequence length="83" mass="9378">MSGILMFLLSLCSVWRRMILVLEAASLDRWKGGFVKRQDLVHSRLLVGSTWESGECDWLLTLITNSLSGLVTTEDWDLCHPGL</sequence>